<name>A0A8J4DSR6_9ACTN</name>
<dbReference type="GO" id="GO:0003677">
    <property type="term" value="F:DNA binding"/>
    <property type="evidence" value="ECO:0007669"/>
    <property type="project" value="InterPro"/>
</dbReference>
<dbReference type="SUPFAM" id="SSF82607">
    <property type="entry name" value="YbaB-like"/>
    <property type="match status" value="1"/>
</dbReference>
<organism evidence="1 2">
    <name type="scientific">Virgisporangium aliadipatigenens</name>
    <dbReference type="NCBI Taxonomy" id="741659"/>
    <lineage>
        <taxon>Bacteria</taxon>
        <taxon>Bacillati</taxon>
        <taxon>Actinomycetota</taxon>
        <taxon>Actinomycetes</taxon>
        <taxon>Micromonosporales</taxon>
        <taxon>Micromonosporaceae</taxon>
        <taxon>Virgisporangium</taxon>
    </lineage>
</organism>
<gene>
    <name evidence="1" type="ORF">Val02_58850</name>
</gene>
<dbReference type="Proteomes" id="UP000619260">
    <property type="component" value="Unassembled WGS sequence"/>
</dbReference>
<dbReference type="InterPro" id="IPR004401">
    <property type="entry name" value="YbaB/EbfC"/>
</dbReference>
<reference evidence="1" key="1">
    <citation type="submission" date="2021-01" db="EMBL/GenBank/DDBJ databases">
        <title>Whole genome shotgun sequence of Virgisporangium aliadipatigenens NBRC 105644.</title>
        <authorList>
            <person name="Komaki H."/>
            <person name="Tamura T."/>
        </authorList>
    </citation>
    <scope>NUCLEOTIDE SEQUENCE</scope>
    <source>
        <strain evidence="1">NBRC 105644</strain>
    </source>
</reference>
<protein>
    <recommendedName>
        <fullName evidence="3">YbaB/EbfC DNA-binding family protein</fullName>
    </recommendedName>
</protein>
<dbReference type="EMBL" id="BOPF01000024">
    <property type="protein sequence ID" value="GIJ48999.1"/>
    <property type="molecule type" value="Genomic_DNA"/>
</dbReference>
<dbReference type="InterPro" id="IPR036894">
    <property type="entry name" value="YbaB-like_sf"/>
</dbReference>
<accession>A0A8J4DSR6</accession>
<proteinExistence type="predicted"/>
<comment type="caution">
    <text evidence="1">The sequence shown here is derived from an EMBL/GenBank/DDBJ whole genome shotgun (WGS) entry which is preliminary data.</text>
</comment>
<keyword evidence="2" id="KW-1185">Reference proteome</keyword>
<sequence>MSERDAEEELTERAEAAIVEFERAAGALARVEAGAESRDGRIAAWANGTGEITRVRLRDSALRTYRADALGTAVAAVLRAAQEKAREAYVNATDAILPPEVAEVQRIVQDAEDHRAEWERREGLTGPQ</sequence>
<evidence type="ECO:0000313" key="2">
    <source>
        <dbReference type="Proteomes" id="UP000619260"/>
    </source>
</evidence>
<dbReference type="Pfam" id="PF02575">
    <property type="entry name" value="YbaB_DNA_bd"/>
    <property type="match status" value="1"/>
</dbReference>
<dbReference type="Gene3D" id="3.30.1310.10">
    <property type="entry name" value="Nucleoid-associated protein YbaB-like domain"/>
    <property type="match status" value="1"/>
</dbReference>
<evidence type="ECO:0008006" key="3">
    <source>
        <dbReference type="Google" id="ProtNLM"/>
    </source>
</evidence>
<evidence type="ECO:0000313" key="1">
    <source>
        <dbReference type="EMBL" id="GIJ48999.1"/>
    </source>
</evidence>
<dbReference type="AlphaFoldDB" id="A0A8J4DSR6"/>
<dbReference type="RefSeq" id="WP_203902476.1">
    <property type="nucleotide sequence ID" value="NZ_BOPF01000024.1"/>
</dbReference>